<evidence type="ECO:0000256" key="2">
    <source>
        <dbReference type="ARBA" id="ARBA00010596"/>
    </source>
</evidence>
<dbReference type="Proteomes" id="UP001516464">
    <property type="component" value="Unassembled WGS sequence"/>
</dbReference>
<evidence type="ECO:0000256" key="3">
    <source>
        <dbReference type="ARBA" id="ARBA00022692"/>
    </source>
</evidence>
<evidence type="ECO:0000256" key="4">
    <source>
        <dbReference type="ARBA" id="ARBA00022989"/>
    </source>
</evidence>
<name>A0ABQ7I060_9MICR</name>
<dbReference type="InterPro" id="IPR006977">
    <property type="entry name" value="Yip1_dom"/>
</dbReference>
<comment type="subcellular location">
    <subcellularLocation>
        <location evidence="6">Golgi apparatus membrane</location>
        <topology evidence="6">Multi-pass membrane protein</topology>
    </subcellularLocation>
    <subcellularLocation>
        <location evidence="1">Membrane</location>
        <topology evidence="1">Multi-pass membrane protein</topology>
    </subcellularLocation>
</comment>
<dbReference type="PANTHER" id="PTHR21236">
    <property type="entry name" value="GOLGI MEMBRANE PROTEIN YIP1"/>
    <property type="match status" value="1"/>
</dbReference>
<comment type="similarity">
    <text evidence="2 6">Belongs to the YIP1 family.</text>
</comment>
<protein>
    <recommendedName>
        <fullName evidence="6">Protein YIP</fullName>
    </recommendedName>
</protein>
<evidence type="ECO:0000313" key="8">
    <source>
        <dbReference type="EMBL" id="KAF7683791.1"/>
    </source>
</evidence>
<feature type="transmembrane region" description="Helical" evidence="6">
    <location>
        <begin position="175"/>
        <end position="192"/>
    </location>
</feature>
<sequence>MKYNTNNSEVDIKGAFLGSLPDDPPLLEELGISLETIKKESMLVFNVFKPNANYAYLDTPDISGPILFILIYSFLLLMNGKAHFGYIYFITLCSTFFIYFLLNVMSTHPMDLIKCYSVLGYSILPIVIFALVNLCTKWMGVSFRLVLGIGFSLWSSVAASFVFTEYLYMKNERFLIGYPIFLVYLCYSLMVIF</sequence>
<evidence type="ECO:0000256" key="5">
    <source>
        <dbReference type="ARBA" id="ARBA00023136"/>
    </source>
</evidence>
<feature type="transmembrane region" description="Helical" evidence="6">
    <location>
        <begin position="143"/>
        <end position="163"/>
    </location>
</feature>
<keyword evidence="3 6" id="KW-0812">Transmembrane</keyword>
<keyword evidence="9" id="KW-1185">Reference proteome</keyword>
<evidence type="ECO:0000259" key="7">
    <source>
        <dbReference type="Pfam" id="PF04893"/>
    </source>
</evidence>
<feature type="transmembrane region" description="Helical" evidence="6">
    <location>
        <begin position="86"/>
        <end position="106"/>
    </location>
</feature>
<dbReference type="Pfam" id="PF04893">
    <property type="entry name" value="Yip1"/>
    <property type="match status" value="1"/>
</dbReference>
<evidence type="ECO:0000313" key="9">
    <source>
        <dbReference type="Proteomes" id="UP001516464"/>
    </source>
</evidence>
<feature type="transmembrane region" description="Helical" evidence="6">
    <location>
        <begin position="118"/>
        <end position="136"/>
    </location>
</feature>
<proteinExistence type="inferred from homology"/>
<feature type="transmembrane region" description="Helical" evidence="6">
    <location>
        <begin position="62"/>
        <end position="79"/>
    </location>
</feature>
<keyword evidence="5 6" id="KW-0472">Membrane</keyword>
<organism evidence="8 9">
    <name type="scientific">Astathelohania contejeani</name>
    <dbReference type="NCBI Taxonomy" id="164912"/>
    <lineage>
        <taxon>Eukaryota</taxon>
        <taxon>Fungi</taxon>
        <taxon>Fungi incertae sedis</taxon>
        <taxon>Microsporidia</taxon>
        <taxon>Astathelohaniidae</taxon>
        <taxon>Astathelohania</taxon>
    </lineage>
</organism>
<dbReference type="InterPro" id="IPR045231">
    <property type="entry name" value="Yip1/4-like"/>
</dbReference>
<keyword evidence="4 6" id="KW-1133">Transmembrane helix</keyword>
<dbReference type="PANTHER" id="PTHR21236:SF2">
    <property type="entry name" value="PROTEIN YIPF"/>
    <property type="match status" value="1"/>
</dbReference>
<feature type="domain" description="Yip1" evidence="7">
    <location>
        <begin position="47"/>
        <end position="192"/>
    </location>
</feature>
<accession>A0ABQ7I060</accession>
<comment type="caution">
    <text evidence="8">The sequence shown here is derived from an EMBL/GenBank/DDBJ whole genome shotgun (WGS) entry which is preliminary data.</text>
</comment>
<reference evidence="8 9" key="1">
    <citation type="submission" date="2019-01" db="EMBL/GenBank/DDBJ databases">
        <title>Genomes sequencing and comparative genomics of infectious freshwater microsporidia, Cucumispora dikerogammari and Thelohania contejeani.</title>
        <authorList>
            <person name="Cormier A."/>
            <person name="Giraud I."/>
            <person name="Wattier R."/>
            <person name="Teixeira M."/>
            <person name="Grandjean F."/>
            <person name="Rigaud T."/>
            <person name="Cordaux R."/>
        </authorList>
    </citation>
    <scope>NUCLEOTIDE SEQUENCE [LARGE SCALE GENOMIC DNA]</scope>
    <source>
        <strain evidence="8">T1</strain>
        <tissue evidence="8">Spores</tissue>
    </source>
</reference>
<evidence type="ECO:0000256" key="1">
    <source>
        <dbReference type="ARBA" id="ARBA00004141"/>
    </source>
</evidence>
<evidence type="ECO:0000256" key="6">
    <source>
        <dbReference type="RuleBase" id="RU361264"/>
    </source>
</evidence>
<dbReference type="EMBL" id="SBIQ01000052">
    <property type="protein sequence ID" value="KAF7683791.1"/>
    <property type="molecule type" value="Genomic_DNA"/>
</dbReference>
<gene>
    <name evidence="8" type="primary">yip1</name>
    <name evidence="8" type="ORF">TCON_1011</name>
</gene>